<reference evidence="2" key="2">
    <citation type="submission" date="2020-10" db="EMBL/GenBank/DDBJ databases">
        <authorList>
            <person name="Scholz U."/>
            <person name="Mascher M."/>
            <person name="Fiebig A."/>
        </authorList>
    </citation>
    <scope>NUCLEOTIDE SEQUENCE [LARGE SCALE GENOMIC DNA]</scope>
    <source>
        <strain evidence="2">cv. Morex</strain>
    </source>
</reference>
<protein>
    <recommendedName>
        <fullName evidence="1">F-box domain-containing protein</fullName>
    </recommendedName>
</protein>
<sequence>MATRETERGSSSSSQLPEDMIPEILARLPPKYLLRSRAVCKAWRDIAADTEFIRKHHSHQPLQPLVLTRDVGPLKAVHLASNKCRVVLRVIERVPIPLFFLHDARDALMVHGSCGGLLLISFNKSFFVCNPATRQGARLPLLLQNDLDVLGFYKHDDPGEYRVLYQQPDALQGWYSYHILTVGSPQARSIQLRTSSADVAAGLARGLESSCASPPVLFRDSLHWSPQESQGGDILVFDRAAESFSRISPPAEAMLIEDDHTQLFEMEGKLAMFCWHQIENKSVIWFMDNYEQMNWVKLSIKLAYQPIPLPPCPIVLYQEGHMLIVLYQEEASDKLLHCYKTGKLHGFVDCSTRGIRITPHMLKESLVLHEFLQSQRNDGACEWFPELEFADGSDTAISGNDSQST</sequence>
<dbReference type="OrthoDB" id="637689at2759"/>
<dbReference type="Pfam" id="PF08268">
    <property type="entry name" value="FBA_3"/>
    <property type="match status" value="1"/>
</dbReference>
<dbReference type="SUPFAM" id="SSF81383">
    <property type="entry name" value="F-box domain"/>
    <property type="match status" value="1"/>
</dbReference>
<dbReference type="OMA" id="DNESRHA"/>
<dbReference type="RefSeq" id="XP_044982292.1">
    <property type="nucleotide sequence ID" value="XM_045126357.1"/>
</dbReference>
<dbReference type="InterPro" id="IPR013187">
    <property type="entry name" value="F-box-assoc_dom_typ3"/>
</dbReference>
<name>A0A8I6X3I8_HORVV</name>
<dbReference type="CDD" id="cd22157">
    <property type="entry name" value="F-box_AtFBW1-like"/>
    <property type="match status" value="1"/>
</dbReference>
<feature type="domain" description="F-box" evidence="1">
    <location>
        <begin position="10"/>
        <end position="56"/>
    </location>
</feature>
<gene>
    <name evidence="2" type="primary">LOC123449219</name>
</gene>
<keyword evidence="3" id="KW-1185">Reference proteome</keyword>
<evidence type="ECO:0000313" key="2">
    <source>
        <dbReference type="EnsemblPlants" id="HORVU.MOREX.r3.4HG0393850.1.CDS1"/>
    </source>
</evidence>
<dbReference type="InterPro" id="IPR036047">
    <property type="entry name" value="F-box-like_dom_sf"/>
</dbReference>
<dbReference type="PANTHER" id="PTHR31672">
    <property type="entry name" value="BNACNNG10540D PROTEIN"/>
    <property type="match status" value="1"/>
</dbReference>
<dbReference type="InterPro" id="IPR050796">
    <property type="entry name" value="SCF_F-box_component"/>
</dbReference>
<dbReference type="KEGG" id="hvg:123449219"/>
<dbReference type="Gramene" id="HORVU.MOREX.r2.4HG0327660.1">
    <property type="protein sequence ID" value="HORVU.MOREX.r2.4HG0327660.1.CDS.1"/>
    <property type="gene ID" value="HORVU.MOREX.r2.4HG0327660"/>
</dbReference>
<evidence type="ECO:0000259" key="1">
    <source>
        <dbReference type="PROSITE" id="PS50181"/>
    </source>
</evidence>
<dbReference type="InterPro" id="IPR001810">
    <property type="entry name" value="F-box_dom"/>
</dbReference>
<dbReference type="Gene3D" id="1.20.1280.50">
    <property type="match status" value="1"/>
</dbReference>
<dbReference type="Proteomes" id="UP000011116">
    <property type="component" value="Chromosome 4H"/>
</dbReference>
<dbReference type="InterPro" id="IPR017451">
    <property type="entry name" value="F-box-assoc_interact_dom"/>
</dbReference>
<dbReference type="Gramene" id="HORVU.MOREX.r3.4HG0393850.1">
    <property type="protein sequence ID" value="HORVU.MOREX.r3.4HG0393850.1.CDS1"/>
    <property type="gene ID" value="HORVU.MOREX.r3.4HG0393850"/>
</dbReference>
<dbReference type="NCBIfam" id="TIGR01640">
    <property type="entry name" value="F_box_assoc_1"/>
    <property type="match status" value="1"/>
</dbReference>
<organism evidence="2 3">
    <name type="scientific">Hordeum vulgare subsp. vulgare</name>
    <name type="common">Domesticated barley</name>
    <dbReference type="NCBI Taxonomy" id="112509"/>
    <lineage>
        <taxon>Eukaryota</taxon>
        <taxon>Viridiplantae</taxon>
        <taxon>Streptophyta</taxon>
        <taxon>Embryophyta</taxon>
        <taxon>Tracheophyta</taxon>
        <taxon>Spermatophyta</taxon>
        <taxon>Magnoliopsida</taxon>
        <taxon>Liliopsida</taxon>
        <taxon>Poales</taxon>
        <taxon>Poaceae</taxon>
        <taxon>BOP clade</taxon>
        <taxon>Pooideae</taxon>
        <taxon>Triticodae</taxon>
        <taxon>Triticeae</taxon>
        <taxon>Hordeinae</taxon>
        <taxon>Hordeum</taxon>
    </lineage>
</organism>
<dbReference type="SMART" id="SM00256">
    <property type="entry name" value="FBOX"/>
    <property type="match status" value="1"/>
</dbReference>
<accession>A0A8I6X3I8</accession>
<dbReference type="PROSITE" id="PS50181">
    <property type="entry name" value="FBOX"/>
    <property type="match status" value="1"/>
</dbReference>
<dbReference type="GeneID" id="123449219"/>
<dbReference type="PANTHER" id="PTHR31672:SF2">
    <property type="entry name" value="F-BOX DOMAIN-CONTAINING PROTEIN"/>
    <property type="match status" value="1"/>
</dbReference>
<proteinExistence type="predicted"/>
<dbReference type="EnsemblPlants" id="HORVU.MOREX.r3.4HG0393850.1">
    <property type="protein sequence ID" value="HORVU.MOREX.r3.4HG0393850.1.CDS1"/>
    <property type="gene ID" value="HORVU.MOREX.r3.4HG0393850"/>
</dbReference>
<reference evidence="3" key="1">
    <citation type="journal article" date="2012" name="Nature">
        <title>A physical, genetic and functional sequence assembly of the barley genome.</title>
        <authorList>
            <consortium name="The International Barley Genome Sequencing Consortium"/>
            <person name="Mayer K.F."/>
            <person name="Waugh R."/>
            <person name="Brown J.W."/>
            <person name="Schulman A."/>
            <person name="Langridge P."/>
            <person name="Platzer M."/>
            <person name="Fincher G.B."/>
            <person name="Muehlbauer G.J."/>
            <person name="Sato K."/>
            <person name="Close T.J."/>
            <person name="Wise R.P."/>
            <person name="Stein N."/>
        </authorList>
    </citation>
    <scope>NUCLEOTIDE SEQUENCE [LARGE SCALE GENOMIC DNA]</scope>
    <source>
        <strain evidence="3">cv. Morex</strain>
    </source>
</reference>
<dbReference type="Pfam" id="PF00646">
    <property type="entry name" value="F-box"/>
    <property type="match status" value="1"/>
</dbReference>
<evidence type="ECO:0000313" key="3">
    <source>
        <dbReference type="Proteomes" id="UP000011116"/>
    </source>
</evidence>
<dbReference type="AlphaFoldDB" id="A0A8I6X3I8"/>
<reference evidence="2" key="3">
    <citation type="submission" date="2022-01" db="UniProtKB">
        <authorList>
            <consortium name="EnsemblPlants"/>
        </authorList>
    </citation>
    <scope>IDENTIFICATION</scope>
    <source>
        <strain evidence="2">subsp. vulgare</strain>
    </source>
</reference>